<gene>
    <name evidence="1" type="ORF">EPI10_032697</name>
</gene>
<evidence type="ECO:0000313" key="1">
    <source>
        <dbReference type="EMBL" id="KAA3489014.1"/>
    </source>
</evidence>
<accession>A0A5B6X6R7</accession>
<reference evidence="1" key="1">
    <citation type="submission" date="2019-08" db="EMBL/GenBank/DDBJ databases">
        <authorList>
            <person name="Liu F."/>
        </authorList>
    </citation>
    <scope>NUCLEOTIDE SEQUENCE [LARGE SCALE GENOMIC DNA]</scope>
    <source>
        <strain evidence="1">PA1801</strain>
        <tissue evidence="1">Leaf</tissue>
    </source>
</reference>
<evidence type="ECO:0000313" key="2">
    <source>
        <dbReference type="Proteomes" id="UP000325315"/>
    </source>
</evidence>
<organism evidence="1 2">
    <name type="scientific">Gossypium australe</name>
    <dbReference type="NCBI Taxonomy" id="47621"/>
    <lineage>
        <taxon>Eukaryota</taxon>
        <taxon>Viridiplantae</taxon>
        <taxon>Streptophyta</taxon>
        <taxon>Embryophyta</taxon>
        <taxon>Tracheophyta</taxon>
        <taxon>Spermatophyta</taxon>
        <taxon>Magnoliopsida</taxon>
        <taxon>eudicotyledons</taxon>
        <taxon>Gunneridae</taxon>
        <taxon>Pentapetalae</taxon>
        <taxon>rosids</taxon>
        <taxon>malvids</taxon>
        <taxon>Malvales</taxon>
        <taxon>Malvaceae</taxon>
        <taxon>Malvoideae</taxon>
        <taxon>Gossypium</taxon>
    </lineage>
</organism>
<protein>
    <submittedName>
        <fullName evidence="1">Uncharacterized protein</fullName>
    </submittedName>
</protein>
<comment type="caution">
    <text evidence="1">The sequence shown here is derived from an EMBL/GenBank/DDBJ whole genome shotgun (WGS) entry which is preliminary data.</text>
</comment>
<sequence length="101" mass="11671">MTFRILATSSLCPRHGGVWRVLSDPDFVMFPNSEFVEWLTMVLVSLTLEKGRIFCVALWAIWGERNSRIHDKTSSSGQEIARFVHSYLRELDGVRKKTQNL</sequence>
<dbReference type="Proteomes" id="UP000325315">
    <property type="component" value="Unassembled WGS sequence"/>
</dbReference>
<keyword evidence="2" id="KW-1185">Reference proteome</keyword>
<dbReference type="AlphaFoldDB" id="A0A5B6X6R7"/>
<dbReference type="OrthoDB" id="1002158at2759"/>
<proteinExistence type="predicted"/>
<name>A0A5B6X6R7_9ROSI</name>
<dbReference type="EMBL" id="SMMG02000001">
    <property type="protein sequence ID" value="KAA3489014.1"/>
    <property type="molecule type" value="Genomic_DNA"/>
</dbReference>